<gene>
    <name evidence="1" type="ORF">BDZ90DRAFT_257630</name>
</gene>
<evidence type="ECO:0008006" key="3">
    <source>
        <dbReference type="Google" id="ProtNLM"/>
    </source>
</evidence>
<evidence type="ECO:0000313" key="2">
    <source>
        <dbReference type="Proteomes" id="UP000245884"/>
    </source>
</evidence>
<proteinExistence type="predicted"/>
<organism evidence="1 2">
    <name type="scientific">Jaminaea rosea</name>
    <dbReference type="NCBI Taxonomy" id="1569628"/>
    <lineage>
        <taxon>Eukaryota</taxon>
        <taxon>Fungi</taxon>
        <taxon>Dikarya</taxon>
        <taxon>Basidiomycota</taxon>
        <taxon>Ustilaginomycotina</taxon>
        <taxon>Exobasidiomycetes</taxon>
        <taxon>Microstromatales</taxon>
        <taxon>Microstromatales incertae sedis</taxon>
        <taxon>Jaminaea</taxon>
    </lineage>
</organism>
<keyword evidence="2" id="KW-1185">Reference proteome</keyword>
<dbReference type="EMBL" id="KZ819662">
    <property type="protein sequence ID" value="PWN30551.1"/>
    <property type="molecule type" value="Genomic_DNA"/>
</dbReference>
<accession>A0A316V1X1</accession>
<dbReference type="RefSeq" id="XP_025365163.1">
    <property type="nucleotide sequence ID" value="XM_025507974.1"/>
</dbReference>
<reference evidence="1 2" key="1">
    <citation type="journal article" date="2018" name="Mol. Biol. Evol.">
        <title>Broad Genomic Sampling Reveals a Smut Pathogenic Ancestry of the Fungal Clade Ustilaginomycotina.</title>
        <authorList>
            <person name="Kijpornyongpan T."/>
            <person name="Mondo S.J."/>
            <person name="Barry K."/>
            <person name="Sandor L."/>
            <person name="Lee J."/>
            <person name="Lipzen A."/>
            <person name="Pangilinan J."/>
            <person name="LaButti K."/>
            <person name="Hainaut M."/>
            <person name="Henrissat B."/>
            <person name="Grigoriev I.V."/>
            <person name="Spatafora J.W."/>
            <person name="Aime M.C."/>
        </authorList>
    </citation>
    <scope>NUCLEOTIDE SEQUENCE [LARGE SCALE GENOMIC DNA]</scope>
    <source>
        <strain evidence="1 2">MCA 5214</strain>
    </source>
</reference>
<sequence length="57" mass="6375">MVLYKEGDVVEYRPFGGDVSTGKIEKIETKTGGHVDIFYHINGEKFISCQLIGKAKQ</sequence>
<dbReference type="Proteomes" id="UP000245884">
    <property type="component" value="Unassembled WGS sequence"/>
</dbReference>
<dbReference type="AlphaFoldDB" id="A0A316V1X1"/>
<evidence type="ECO:0000313" key="1">
    <source>
        <dbReference type="EMBL" id="PWN30551.1"/>
    </source>
</evidence>
<dbReference type="GeneID" id="37029797"/>
<protein>
    <recommendedName>
        <fullName evidence="3">Hypervirulence associated protein TUDOR domain-containing protein</fullName>
    </recommendedName>
</protein>
<name>A0A316V1X1_9BASI</name>
<dbReference type="OrthoDB" id="3338761at2759"/>